<dbReference type="InterPro" id="IPR050607">
    <property type="entry name" value="NOS"/>
</dbReference>
<evidence type="ECO:0000256" key="7">
    <source>
        <dbReference type="ARBA" id="ARBA00022860"/>
    </source>
</evidence>
<comment type="caution">
    <text evidence="12">The sequence shown here is derived from an EMBL/GenBank/DDBJ whole genome shotgun (WGS) entry which is preliminary data.</text>
</comment>
<dbReference type="GO" id="GO:0046872">
    <property type="term" value="F:metal ion binding"/>
    <property type="evidence" value="ECO:0007669"/>
    <property type="project" value="UniProtKB-KW"/>
</dbReference>
<keyword evidence="7" id="KW-0112">Calmodulin-binding</keyword>
<keyword evidence="9" id="KW-0408">Iron</keyword>
<evidence type="ECO:0000256" key="5">
    <source>
        <dbReference type="ARBA" id="ARBA00022643"/>
    </source>
</evidence>
<comment type="cofactor">
    <cofactor evidence="1">
        <name>FMN</name>
        <dbReference type="ChEBI" id="CHEBI:58210"/>
    </cofactor>
</comment>
<evidence type="ECO:0000256" key="1">
    <source>
        <dbReference type="ARBA" id="ARBA00001917"/>
    </source>
</evidence>
<feature type="compositionally biased region" description="Low complexity" evidence="10">
    <location>
        <begin position="75"/>
        <end position="95"/>
    </location>
</feature>
<dbReference type="Proteomes" id="UP001178507">
    <property type="component" value="Unassembled WGS sequence"/>
</dbReference>
<sequence>MVLCIDGLAAWGKKVLAHFGTRKIALDDSGVRSEYKVVRRKRKNADDSVRSKPAPSRFNTGETQCPDSPNPSCPSSPSSPSSPAWSSARSPRVAPQTCPVTGSCASNGAGCPLKHGTVWANPYPGYVHGRRPAMCKHGCQPSMKPHGDETPLARLLREAKEFQELFHREQGSPAGQLELRMAEIEAEVASTGTYTHTSQELQVGVRVGWRNAPKCANRKFWNTLEVLDRRSVTTNQGMFEACLEHLTRTARDGAGRAYVSVFPAQHPVTGCGPRVWSDQLIRFAGFQESGEIVGDPANLDFTTMVQTHFGWKPPSKGHFQVPR</sequence>
<evidence type="ECO:0000256" key="8">
    <source>
        <dbReference type="ARBA" id="ARBA00023002"/>
    </source>
</evidence>
<keyword evidence="8" id="KW-0560">Oxidoreductase</keyword>
<keyword evidence="13" id="KW-1185">Reference proteome</keyword>
<evidence type="ECO:0000256" key="9">
    <source>
        <dbReference type="ARBA" id="ARBA00023004"/>
    </source>
</evidence>
<evidence type="ECO:0000256" key="10">
    <source>
        <dbReference type="SAM" id="MobiDB-lite"/>
    </source>
</evidence>
<protein>
    <recommendedName>
        <fullName evidence="3">nitric-oxide synthase (NADPH)</fullName>
        <ecNumber evidence="3">1.14.13.39</ecNumber>
    </recommendedName>
</protein>
<keyword evidence="5" id="KW-0288">FMN</keyword>
<name>A0AA36IGH7_9DINO</name>
<dbReference type="PANTHER" id="PTHR43410:SF1">
    <property type="entry name" value="NITRIC OXIDE SYNTHASE"/>
    <property type="match status" value="1"/>
</dbReference>
<feature type="domain" description="Nitric oxide synthase (NOS)" evidence="11">
    <location>
        <begin position="154"/>
        <end position="321"/>
    </location>
</feature>
<reference evidence="12" key="1">
    <citation type="submission" date="2023-08" db="EMBL/GenBank/DDBJ databases">
        <authorList>
            <person name="Chen Y."/>
            <person name="Shah S."/>
            <person name="Dougan E. K."/>
            <person name="Thang M."/>
            <person name="Chan C."/>
        </authorList>
    </citation>
    <scope>NUCLEOTIDE SEQUENCE</scope>
</reference>
<dbReference type="GO" id="GO:0006809">
    <property type="term" value="P:nitric oxide biosynthetic process"/>
    <property type="evidence" value="ECO:0007669"/>
    <property type="project" value="InterPro"/>
</dbReference>
<dbReference type="InterPro" id="IPR044943">
    <property type="entry name" value="NOS_dom_1"/>
</dbReference>
<evidence type="ECO:0000259" key="11">
    <source>
        <dbReference type="Pfam" id="PF02898"/>
    </source>
</evidence>
<dbReference type="EC" id="1.14.13.39" evidence="3"/>
<evidence type="ECO:0000313" key="13">
    <source>
        <dbReference type="Proteomes" id="UP001178507"/>
    </source>
</evidence>
<keyword evidence="4" id="KW-0349">Heme</keyword>
<dbReference type="AlphaFoldDB" id="A0AA36IGH7"/>
<proteinExistence type="inferred from homology"/>
<dbReference type="EMBL" id="CAUJNA010001446">
    <property type="protein sequence ID" value="CAJ1387025.1"/>
    <property type="molecule type" value="Genomic_DNA"/>
</dbReference>
<keyword evidence="5" id="KW-0285">Flavoprotein</keyword>
<evidence type="ECO:0000256" key="3">
    <source>
        <dbReference type="ARBA" id="ARBA00012989"/>
    </source>
</evidence>
<evidence type="ECO:0000256" key="6">
    <source>
        <dbReference type="ARBA" id="ARBA00022723"/>
    </source>
</evidence>
<dbReference type="Pfam" id="PF02898">
    <property type="entry name" value="NO_synthase"/>
    <property type="match status" value="1"/>
</dbReference>
<accession>A0AA36IGH7</accession>
<evidence type="ECO:0000256" key="2">
    <source>
        <dbReference type="ARBA" id="ARBA00006267"/>
    </source>
</evidence>
<gene>
    <name evidence="12" type="ORF">EVOR1521_LOCUS13180</name>
</gene>
<dbReference type="GO" id="GO:0005516">
    <property type="term" value="F:calmodulin binding"/>
    <property type="evidence" value="ECO:0007669"/>
    <property type="project" value="UniProtKB-KW"/>
</dbReference>
<feature type="region of interest" description="Disordered" evidence="10">
    <location>
        <begin position="41"/>
        <end position="98"/>
    </location>
</feature>
<dbReference type="Gene3D" id="3.90.340.10">
    <property type="entry name" value="Nitric Oxide Synthase, Chain A, domain 1"/>
    <property type="match status" value="1"/>
</dbReference>
<keyword evidence="6" id="KW-0479">Metal-binding</keyword>
<evidence type="ECO:0000313" key="12">
    <source>
        <dbReference type="EMBL" id="CAJ1387025.1"/>
    </source>
</evidence>
<dbReference type="InterPro" id="IPR036119">
    <property type="entry name" value="NOS_N_sf"/>
</dbReference>
<evidence type="ECO:0000256" key="4">
    <source>
        <dbReference type="ARBA" id="ARBA00022617"/>
    </source>
</evidence>
<dbReference type="SUPFAM" id="SSF56512">
    <property type="entry name" value="Nitric oxide (NO) synthase oxygenase domain"/>
    <property type="match status" value="1"/>
</dbReference>
<dbReference type="PANTHER" id="PTHR43410">
    <property type="entry name" value="NITRIC OXIDE SYNTHASE OXYGENASE"/>
    <property type="match status" value="1"/>
</dbReference>
<dbReference type="InterPro" id="IPR004030">
    <property type="entry name" value="NOS_N"/>
</dbReference>
<dbReference type="GO" id="GO:0004517">
    <property type="term" value="F:nitric-oxide synthase activity"/>
    <property type="evidence" value="ECO:0007669"/>
    <property type="project" value="UniProtKB-EC"/>
</dbReference>
<organism evidence="12 13">
    <name type="scientific">Effrenium voratum</name>
    <dbReference type="NCBI Taxonomy" id="2562239"/>
    <lineage>
        <taxon>Eukaryota</taxon>
        <taxon>Sar</taxon>
        <taxon>Alveolata</taxon>
        <taxon>Dinophyceae</taxon>
        <taxon>Suessiales</taxon>
        <taxon>Symbiodiniaceae</taxon>
        <taxon>Effrenium</taxon>
    </lineage>
</organism>
<comment type="similarity">
    <text evidence="2">Belongs to the NOS family.</text>
</comment>